<dbReference type="Gene3D" id="2.60.120.260">
    <property type="entry name" value="Galactose-binding domain-like"/>
    <property type="match status" value="1"/>
</dbReference>
<feature type="region of interest" description="Disordered" evidence="13">
    <location>
        <begin position="118"/>
        <end position="150"/>
    </location>
</feature>
<keyword evidence="6" id="KW-0964">Secreted</keyword>
<accession>A0AAD1S376</accession>
<dbReference type="SMART" id="SM00110">
    <property type="entry name" value="C1Q"/>
    <property type="match status" value="1"/>
</dbReference>
<dbReference type="Gene3D" id="2.60.120.40">
    <property type="match status" value="1"/>
</dbReference>
<feature type="region of interest" description="Disordered" evidence="13">
    <location>
        <begin position="61"/>
        <end position="81"/>
    </location>
</feature>
<dbReference type="PRINTS" id="PR00007">
    <property type="entry name" value="COMPLEMNTC1Q"/>
</dbReference>
<dbReference type="InterPro" id="IPR032979">
    <property type="entry name" value="ENGase"/>
</dbReference>
<evidence type="ECO:0000256" key="6">
    <source>
        <dbReference type="ARBA" id="ARBA00022525"/>
    </source>
</evidence>
<name>A0AAD1S376_PELCU</name>
<evidence type="ECO:0000313" key="16">
    <source>
        <dbReference type="EMBL" id="CAH2291670.1"/>
    </source>
</evidence>
<keyword evidence="5" id="KW-0963">Cytoplasm</keyword>
<evidence type="ECO:0000256" key="5">
    <source>
        <dbReference type="ARBA" id="ARBA00022490"/>
    </source>
</evidence>
<dbReference type="SUPFAM" id="SSF49842">
    <property type="entry name" value="TNF-like"/>
    <property type="match status" value="1"/>
</dbReference>
<dbReference type="GO" id="GO:0005576">
    <property type="term" value="C:extracellular region"/>
    <property type="evidence" value="ECO:0007669"/>
    <property type="project" value="UniProtKB-SubCell"/>
</dbReference>
<evidence type="ECO:0000256" key="2">
    <source>
        <dbReference type="ARBA" id="ARBA00004613"/>
    </source>
</evidence>
<evidence type="ECO:0000256" key="3">
    <source>
        <dbReference type="ARBA" id="ARBA00007849"/>
    </source>
</evidence>
<dbReference type="EC" id="3.2.1.96" evidence="4"/>
<feature type="compositionally biased region" description="Basic and acidic residues" evidence="13">
    <location>
        <begin position="61"/>
        <end position="70"/>
    </location>
</feature>
<dbReference type="InterPro" id="IPR008160">
    <property type="entry name" value="Collagen"/>
</dbReference>
<dbReference type="Gene3D" id="3.20.20.80">
    <property type="entry name" value="Glycosidases"/>
    <property type="match status" value="1"/>
</dbReference>
<protein>
    <recommendedName>
        <fullName evidence="12">Cytosolic endo-beta-N-acetylglucosaminidase</fullName>
        <ecNumber evidence="4">3.2.1.96</ecNumber>
    </recommendedName>
</protein>
<proteinExistence type="inferred from homology"/>
<dbReference type="InterPro" id="IPR005201">
    <property type="entry name" value="TIM_ENGase"/>
</dbReference>
<sequence length="1022" mass="116023">MDTRPMTAALQLKILHPLEVYKSRDRMAVNYGCVFLTFSCVITLLAQNLHSFSTKILEDKDATNRDKPRTESFTQSTVSAPTDAPSQCVRCCDPPPASQAYVMYQPIPQVNITILKGDRGDIGPKGPPGKSGKAGNAGQRGPVGPRGFKGDIGAPGNSCKSYYSAFSVGRKKSLHSNDYYQPLIFDTELVNLYDHFNMFSGKFFCYVPGVYFFNLNVHTWNQKETYLHVMKNDKEVVILYAQPSDRSIMQSQSLMLELEEQDEVWVRLFKGERENAVFSDDFDTYVTFNGYLIKAKALNRTLWIKSTQNPETREQSKDGGGQDEIRIIRNPGLCERATCIHRFTLLADMKVYKEMIRYESAPLSARHHDRETTEPISFFLSNLEEVISWKPTRQDMFNVAVTPLAKRHPPLESPRPRTLICHDMKGGYQEDRFVQGSDTSDPYVFYHWQHIDIFVYFSHQMFTLPPVCWTNAAHKNGVCVLGTFITEWENGGKACELFLAGEESAYRAVADQMVRLAEYFQFDGWLVNIENLLSPLAVSRAPLFLRYLTDQLHQRVPGGLILWYDSVIHSGELKWQNELNDNNRQFFDACDGIFTNYNWREGNLQAMADEPRRMDVYIGVDVFARSEVVGGKFDTFKSLQMIRTYGLSAALFAPGWVMECLEKEEFLQNQHKFWSLLENYLFIHSLCSLPICSTLCLGCGKKRFSFGKDEEVGPWFNLSAQEIQPIFTEVTSQDQQSGWVRSRVCQKDAWQGGNSLLIEGKLPADTNGVTLRLLSLHVASPQNLLLLLVYKLEEPSKVSVALELGTQDVASCQVESITGVSEQVEARKLQTLSDPPSQFSDIQKDNRHGWVQRYYEVELNDCFLTSLSIHLSHLTDSRQDEFFTCRIGEIRILDVSEPPSLPAQPSDLSISNLRWRRNPETDQLLVSLTLRWAHPKGSARHFRIYCRGVTCLLSSTSDAHLLGLAHACVYRVVDLAVPNACPPISGRLEFAVQPVSKDGLETLPLEWGHLALEYAEQTHTEV</sequence>
<dbReference type="FunFam" id="3.20.20.80:FF:000043">
    <property type="entry name" value="cytosolic endo-beta-N-acetylglucosaminidase"/>
    <property type="match status" value="1"/>
</dbReference>
<feature type="transmembrane region" description="Helical" evidence="14">
    <location>
        <begin position="28"/>
        <end position="46"/>
    </location>
</feature>
<dbReference type="Proteomes" id="UP001295444">
    <property type="component" value="Chromosome 05"/>
</dbReference>
<reference evidence="16" key="1">
    <citation type="submission" date="2022-03" db="EMBL/GenBank/DDBJ databases">
        <authorList>
            <person name="Alioto T."/>
            <person name="Alioto T."/>
            <person name="Gomez Garrido J."/>
        </authorList>
    </citation>
    <scope>NUCLEOTIDE SEQUENCE</scope>
</reference>
<dbReference type="InterPro" id="IPR008983">
    <property type="entry name" value="Tumour_necrosis_fac-like_dom"/>
</dbReference>
<keyword evidence="8" id="KW-0378">Hydrolase</keyword>
<dbReference type="Pfam" id="PF00386">
    <property type="entry name" value="C1q"/>
    <property type="match status" value="1"/>
</dbReference>
<keyword evidence="14" id="KW-0812">Transmembrane</keyword>
<feature type="compositionally biased region" description="Polar residues" evidence="13">
    <location>
        <begin position="71"/>
        <end position="80"/>
    </location>
</feature>
<feature type="domain" description="C1q" evidence="15">
    <location>
        <begin position="159"/>
        <end position="299"/>
    </location>
</feature>
<keyword evidence="7" id="KW-0732">Signal</keyword>
<keyword evidence="9" id="KW-0326">Glycosidase</keyword>
<evidence type="ECO:0000259" key="15">
    <source>
        <dbReference type="PROSITE" id="PS50871"/>
    </source>
</evidence>
<dbReference type="InterPro" id="IPR057882">
    <property type="entry name" value="ENGase_C"/>
</dbReference>
<feature type="compositionally biased region" description="Low complexity" evidence="13">
    <location>
        <begin position="128"/>
        <end position="137"/>
    </location>
</feature>
<evidence type="ECO:0000256" key="14">
    <source>
        <dbReference type="SAM" id="Phobius"/>
    </source>
</evidence>
<evidence type="ECO:0000256" key="7">
    <source>
        <dbReference type="ARBA" id="ARBA00022729"/>
    </source>
</evidence>
<comment type="function">
    <text evidence="11">Endoglycosidase that releases N-glycans from glycoproteins by cleaving the beta-1,4-glycosidic bond in the N,N'-diacetylchitobiose core. Involved in the processing of free oligosaccharides in the cytosol.</text>
</comment>
<keyword evidence="17" id="KW-1185">Reference proteome</keyword>
<dbReference type="AlphaFoldDB" id="A0AAD1S376"/>
<dbReference type="Pfam" id="PF25529">
    <property type="entry name" value="Ig_ENGASE1_C"/>
    <property type="match status" value="1"/>
</dbReference>
<evidence type="ECO:0000313" key="17">
    <source>
        <dbReference type="Proteomes" id="UP001295444"/>
    </source>
</evidence>
<evidence type="ECO:0000256" key="1">
    <source>
        <dbReference type="ARBA" id="ARBA00004514"/>
    </source>
</evidence>
<evidence type="ECO:0000256" key="10">
    <source>
        <dbReference type="ARBA" id="ARBA00034414"/>
    </source>
</evidence>
<dbReference type="CDD" id="cd06547">
    <property type="entry name" value="GH85_ENGase"/>
    <property type="match status" value="1"/>
</dbReference>
<dbReference type="FunFam" id="2.60.120.40:FF:000029">
    <property type="entry name" value="Complement C1q tumor necrosis factor-related protein 1"/>
    <property type="match status" value="1"/>
</dbReference>
<comment type="catalytic activity">
    <reaction evidence="10">
        <text>an N(4)-(oligosaccharide-(1-&gt;3)-[oligosaccharide-(1-&gt;6)]-beta-D-Man-(1-&gt;4)-beta-D-GlcNAc-(1-&gt;4)-alpha-D-GlcNAc)-L-asparaginyl-[protein] + H2O = an oligosaccharide-(1-&gt;3)-[oligosaccharide-(1-&gt;6)]-beta-D-Man-(1-&gt;4)-D-GlcNAc + N(4)-(N-acetyl-beta-D-glucosaminyl)-L-asparaginyl-[protein]</text>
        <dbReference type="Rhea" id="RHEA:73067"/>
        <dbReference type="Rhea" id="RHEA-COMP:12603"/>
        <dbReference type="Rhea" id="RHEA-COMP:18176"/>
        <dbReference type="ChEBI" id="CHEBI:15377"/>
        <dbReference type="ChEBI" id="CHEBI:132248"/>
        <dbReference type="ChEBI" id="CHEBI:192714"/>
        <dbReference type="ChEBI" id="CHEBI:192715"/>
        <dbReference type="EC" id="3.2.1.96"/>
    </reaction>
</comment>
<keyword evidence="14" id="KW-0472">Membrane</keyword>
<dbReference type="EMBL" id="OW240916">
    <property type="protein sequence ID" value="CAH2291670.1"/>
    <property type="molecule type" value="Genomic_DNA"/>
</dbReference>
<organism evidence="16 17">
    <name type="scientific">Pelobates cultripes</name>
    <name type="common">Western spadefoot toad</name>
    <dbReference type="NCBI Taxonomy" id="61616"/>
    <lineage>
        <taxon>Eukaryota</taxon>
        <taxon>Metazoa</taxon>
        <taxon>Chordata</taxon>
        <taxon>Craniata</taxon>
        <taxon>Vertebrata</taxon>
        <taxon>Euteleostomi</taxon>
        <taxon>Amphibia</taxon>
        <taxon>Batrachia</taxon>
        <taxon>Anura</taxon>
        <taxon>Pelobatoidea</taxon>
        <taxon>Pelobatidae</taxon>
        <taxon>Pelobates</taxon>
    </lineage>
</organism>
<dbReference type="InterPro" id="IPR001073">
    <property type="entry name" value="C1q_dom"/>
</dbReference>
<comment type="subcellular location">
    <subcellularLocation>
        <location evidence="1">Cytoplasm</location>
        <location evidence="1">Cytosol</location>
    </subcellularLocation>
    <subcellularLocation>
        <location evidence="2">Secreted</location>
    </subcellularLocation>
</comment>
<evidence type="ECO:0000256" key="9">
    <source>
        <dbReference type="ARBA" id="ARBA00023295"/>
    </source>
</evidence>
<dbReference type="PANTHER" id="PTHR13246:SF1">
    <property type="entry name" value="CYTOSOLIC ENDO-BETA-N-ACETYLGLUCOSAMINIDASE"/>
    <property type="match status" value="1"/>
</dbReference>
<dbReference type="Pfam" id="PF01391">
    <property type="entry name" value="Collagen"/>
    <property type="match status" value="1"/>
</dbReference>
<dbReference type="GO" id="GO:0005829">
    <property type="term" value="C:cytosol"/>
    <property type="evidence" value="ECO:0007669"/>
    <property type="project" value="UniProtKB-SubCell"/>
</dbReference>
<dbReference type="PROSITE" id="PS50871">
    <property type="entry name" value="C1Q"/>
    <property type="match status" value="1"/>
</dbReference>
<keyword evidence="14" id="KW-1133">Transmembrane helix</keyword>
<dbReference type="PANTHER" id="PTHR13246">
    <property type="entry name" value="ENDO BETA N-ACETYLGLUCOSAMINIDASE"/>
    <property type="match status" value="1"/>
</dbReference>
<evidence type="ECO:0000256" key="12">
    <source>
        <dbReference type="ARBA" id="ARBA00072457"/>
    </source>
</evidence>
<evidence type="ECO:0000256" key="13">
    <source>
        <dbReference type="SAM" id="MobiDB-lite"/>
    </source>
</evidence>
<evidence type="ECO:0000256" key="11">
    <source>
        <dbReference type="ARBA" id="ARBA00054935"/>
    </source>
</evidence>
<gene>
    <name evidence="16" type="ORF">PECUL_23A000875</name>
</gene>
<dbReference type="Pfam" id="PF03644">
    <property type="entry name" value="Glyco_hydro_85"/>
    <property type="match status" value="1"/>
</dbReference>
<evidence type="ECO:0000256" key="8">
    <source>
        <dbReference type="ARBA" id="ARBA00022801"/>
    </source>
</evidence>
<evidence type="ECO:0000256" key="4">
    <source>
        <dbReference type="ARBA" id="ARBA00012566"/>
    </source>
</evidence>
<dbReference type="GO" id="GO:0033925">
    <property type="term" value="F:mannosyl-glycoprotein endo-beta-N-acetylglucosaminidase activity"/>
    <property type="evidence" value="ECO:0007669"/>
    <property type="project" value="UniProtKB-EC"/>
</dbReference>
<comment type="similarity">
    <text evidence="3">Belongs to the glycosyl hydrolase 85 family.</text>
</comment>